<evidence type="ECO:0000256" key="1">
    <source>
        <dbReference type="SAM" id="MobiDB-lite"/>
    </source>
</evidence>
<evidence type="ECO:0008006" key="4">
    <source>
        <dbReference type="Google" id="ProtNLM"/>
    </source>
</evidence>
<evidence type="ECO:0000313" key="2">
    <source>
        <dbReference type="EMBL" id="KAL3770462.1"/>
    </source>
</evidence>
<evidence type="ECO:0000313" key="3">
    <source>
        <dbReference type="Proteomes" id="UP001530400"/>
    </source>
</evidence>
<dbReference type="InterPro" id="IPR036397">
    <property type="entry name" value="RNaseH_sf"/>
</dbReference>
<dbReference type="EMBL" id="JALLPJ020001310">
    <property type="protein sequence ID" value="KAL3770462.1"/>
    <property type="molecule type" value="Genomic_DNA"/>
</dbReference>
<dbReference type="InterPro" id="IPR036691">
    <property type="entry name" value="Endo/exonu/phosph_ase_sf"/>
</dbReference>
<protein>
    <recommendedName>
        <fullName evidence="4">RNase H type-1 domain-containing protein</fullName>
    </recommendedName>
</protein>
<comment type="caution">
    <text evidence="2">The sequence shown here is derived from an EMBL/GenBank/DDBJ whole genome shotgun (WGS) entry which is preliminary data.</text>
</comment>
<feature type="region of interest" description="Disordered" evidence="1">
    <location>
        <begin position="1190"/>
        <end position="1209"/>
    </location>
</feature>
<sequence length="1659" mass="189503">MVLDAIREVLNEWMNRGYHPLVMMDANGEFDDPQLASFIQEYNLYDLIAESNDGDAPRTYQRSGRRLDYMLGDEHILASIVKSGSLSSGDGVSLSDHTLQFVDLDCKKLFGVTETTPHATYKREFKLKDARKKDKFLEELHRIYKHQNIKNRVEELAEALRARGPTPALIQTYQVLDDDITRAMRAAAKLAGRKDFGYQRSDVLVITGRRVRLMKTIASCVRNKMGYSDKVRRLAEMLDFDLPDYKGLTYWRTRKMVTDAVLAKREVQRLAAEHRALWLDRMAQEAATLKPGSDWEKILKQMISASKQKATNKRLNSIFRPEWSSLDYIEVPNETWFLTSDGEEPYEFDNSIFIAHQQIDERVFEPHGICKVLPPDAIVVNVEVDEHAIYVENTPEHEPPKPSWRTVKDPAEMQEWLRRRNKRHLNQMHVEERPPTRVEFQKILAEHGTSEIAIGILNGTIDPASLDLDEQATEFITGLAKNDDEKRLSTMPRQMSTQDFQAAMKVTHKDTSSSASGLHYTLWKAIAEDDDLSAIHAIMISLPFMYGFICNRWKKIIDCMLEKKPRVRKIHIMRIICLFEADFNTLLKWMFNKFIMPNAEKSGLSPNQWGGRNNRSAPACAMRKLLSWEYARFTKTVLTSFLADLQSNFDCILPDMSSIFLMKKGTTKEAAHSRAATMANLERSVRTATGSSTETYQHDPGMPSLPGKGQGKADSMAIWTLISSELLLMHHELCHGVELIDVTGEITSRRVEDAYVDDTDTYASAPKTNTAEEAVENLEQHSQLWVILAMLTGQLLAFHKCMWQIILWISVAGEYLMASDRNIPGELWLRDSRGKRHKIKRKPATQPNPGLGFLLCLNADQKYEYEKRLKQAQEIAQRVSKSTLPPRDAWLGLKTRVIPKICYPFGLTRFTTKQLKKIGTVINNVFVQRIGFNRNTPRVILNAPAEFGGFNLPCMETIQDQKGTIDSVLIEPILKDTKTWTPYIEEGLIFSTSATDFAYLDGSIAIEDDGVRNYNKMEISLSCRPLADCPELERRTKEGQPLQEMDESHYDCGVSSTDGKYIPVNRLNGQWRAISSLRWPRQPPPTKSMWDVFRRLVKRAFCLRYKLTLLRANVQLDNALGAWYQSPRHVQYNEYRTRVKFFQQQSNGYQRFVEQDGANYFTEDGVCDMLPLAAHPAESTRTLRNKLQATQPHSLVDPPAPPTDDPAETDETDIEYINQATNIIAASDASVNPITGEAAFNWRITTYEKRGLITKSSFVNSNPMYMNSYLIKIVCDNESCVKALNKGELSLVDLDKAESDLIRDIIDKLRVFDDVTIEWVRGHQDDNIAYDDLPIESQVNVDCDTAAKLHLEQGTKPQHPPKPIVGSRAIGGYIVTTDVNEQIQMAGQSKKMLAYAADKFGWTDNQAIATVNWRAIGRAKKRLKLSPSVRATKMMYNWLNIGSQKKKMGGDNTCPCCGIKEEDQLHLYRCTDERMQDTLKESLAITNSRLVKEGLASPVYTAFMNCICEAVGQPPLSSFEMEDEDALRCNDSQEALGQESILRGFHHIDWLHLLRDKWVKPQVSDDGKQKEKRKDPLEQSVVLVQSVWNIFEAQWKCRNNILHSNDSALIERSHDTLTTRLLEFKRNSAQLLRICDRFIIDNHSIQDVIKWPLYNGRRQ</sequence>
<dbReference type="Gene3D" id="3.30.420.10">
    <property type="entry name" value="Ribonuclease H-like superfamily/Ribonuclease H"/>
    <property type="match status" value="1"/>
</dbReference>
<gene>
    <name evidence="2" type="ORF">ACHAWO_000124</name>
</gene>
<reference evidence="2 3" key="1">
    <citation type="submission" date="2024-10" db="EMBL/GenBank/DDBJ databases">
        <title>Updated reference genomes for cyclostephanoid diatoms.</title>
        <authorList>
            <person name="Roberts W.R."/>
            <person name="Alverson A.J."/>
        </authorList>
    </citation>
    <scope>NUCLEOTIDE SEQUENCE [LARGE SCALE GENOMIC DNA]</scope>
    <source>
        <strain evidence="2 3">AJA010-31</strain>
    </source>
</reference>
<accession>A0ABD3N3W0</accession>
<keyword evidence="3" id="KW-1185">Reference proteome</keyword>
<name>A0ABD3N3W0_9STRA</name>
<proteinExistence type="predicted"/>
<dbReference type="SUPFAM" id="SSF56219">
    <property type="entry name" value="DNase I-like"/>
    <property type="match status" value="1"/>
</dbReference>
<dbReference type="Proteomes" id="UP001530400">
    <property type="component" value="Unassembled WGS sequence"/>
</dbReference>
<organism evidence="2 3">
    <name type="scientific">Cyclotella atomus</name>
    <dbReference type="NCBI Taxonomy" id="382360"/>
    <lineage>
        <taxon>Eukaryota</taxon>
        <taxon>Sar</taxon>
        <taxon>Stramenopiles</taxon>
        <taxon>Ochrophyta</taxon>
        <taxon>Bacillariophyta</taxon>
        <taxon>Coscinodiscophyceae</taxon>
        <taxon>Thalassiosirophycidae</taxon>
        <taxon>Stephanodiscales</taxon>
        <taxon>Stephanodiscaceae</taxon>
        <taxon>Cyclotella</taxon>
    </lineage>
</organism>